<dbReference type="NCBIfam" id="NF003425">
    <property type="entry name" value="PRK04897.1"/>
    <property type="match status" value="1"/>
</dbReference>
<dbReference type="CDD" id="cd07340">
    <property type="entry name" value="M48B_Htpx_like"/>
    <property type="match status" value="1"/>
</dbReference>
<evidence type="ECO:0000256" key="3">
    <source>
        <dbReference type="ARBA" id="ARBA00022475"/>
    </source>
</evidence>
<dbReference type="Gene3D" id="3.30.2010.10">
    <property type="entry name" value="Metalloproteases ('zincins'), catalytic domain"/>
    <property type="match status" value="1"/>
</dbReference>
<evidence type="ECO:0000256" key="9">
    <source>
        <dbReference type="ARBA" id="ARBA00022989"/>
    </source>
</evidence>
<dbReference type="InterPro" id="IPR022919">
    <property type="entry name" value="Pept_M48_protease_HtpX"/>
</dbReference>
<feature type="active site" evidence="12">
    <location>
        <position position="144"/>
    </location>
</feature>
<protein>
    <recommendedName>
        <fullName evidence="12">Protease HtpX homolog</fullName>
        <ecNumber evidence="12">3.4.24.-</ecNumber>
    </recommendedName>
</protein>
<evidence type="ECO:0000313" key="15">
    <source>
        <dbReference type="Proteomes" id="UP000176444"/>
    </source>
</evidence>
<dbReference type="EMBL" id="MEUX01000018">
    <property type="protein sequence ID" value="OGC47350.1"/>
    <property type="molecule type" value="Genomic_DNA"/>
</dbReference>
<dbReference type="GO" id="GO:0006508">
    <property type="term" value="P:proteolysis"/>
    <property type="evidence" value="ECO:0007669"/>
    <property type="project" value="UniProtKB-KW"/>
</dbReference>
<reference evidence="14 15" key="1">
    <citation type="journal article" date="2016" name="Nat. Commun.">
        <title>Thousands of microbial genomes shed light on interconnected biogeochemical processes in an aquifer system.</title>
        <authorList>
            <person name="Anantharaman K."/>
            <person name="Brown C.T."/>
            <person name="Hug L.A."/>
            <person name="Sharon I."/>
            <person name="Castelle C.J."/>
            <person name="Probst A.J."/>
            <person name="Thomas B.C."/>
            <person name="Singh A."/>
            <person name="Wilkins M.J."/>
            <person name="Karaoz U."/>
            <person name="Brodie E.L."/>
            <person name="Williams K.H."/>
            <person name="Hubbard S.S."/>
            <person name="Banfield J.F."/>
        </authorList>
    </citation>
    <scope>NUCLEOTIDE SEQUENCE [LARGE SCALE GENOMIC DNA]</scope>
</reference>
<dbReference type="GO" id="GO:0004222">
    <property type="term" value="F:metalloendopeptidase activity"/>
    <property type="evidence" value="ECO:0007669"/>
    <property type="project" value="UniProtKB-UniRule"/>
</dbReference>
<dbReference type="EC" id="3.4.24.-" evidence="12"/>
<feature type="transmembrane region" description="Helical" evidence="12">
    <location>
        <begin position="155"/>
        <end position="174"/>
    </location>
</feature>
<evidence type="ECO:0000256" key="7">
    <source>
        <dbReference type="ARBA" id="ARBA00022801"/>
    </source>
</evidence>
<keyword evidence="9 12" id="KW-1133">Transmembrane helix</keyword>
<evidence type="ECO:0000313" key="14">
    <source>
        <dbReference type="EMBL" id="OGC47350.1"/>
    </source>
</evidence>
<evidence type="ECO:0000256" key="12">
    <source>
        <dbReference type="HAMAP-Rule" id="MF_00188"/>
    </source>
</evidence>
<keyword evidence="7 12" id="KW-0378">Hydrolase</keyword>
<comment type="caution">
    <text evidence="14">The sequence shown here is derived from an EMBL/GenBank/DDBJ whole genome shotgun (WGS) entry which is preliminary data.</text>
</comment>
<evidence type="ECO:0000256" key="1">
    <source>
        <dbReference type="ARBA" id="ARBA00004651"/>
    </source>
</evidence>
<dbReference type="PANTHER" id="PTHR43221:SF1">
    <property type="entry name" value="PROTEASE HTPX"/>
    <property type="match status" value="1"/>
</dbReference>
<keyword evidence="5 12" id="KW-0812">Transmembrane</keyword>
<keyword evidence="8 12" id="KW-0862">Zinc</keyword>
<evidence type="ECO:0000256" key="10">
    <source>
        <dbReference type="ARBA" id="ARBA00023049"/>
    </source>
</evidence>
<accession>A0A1F4URC2</accession>
<name>A0A1F4URC2_UNCKA</name>
<keyword evidence="4 12" id="KW-0645">Protease</keyword>
<keyword evidence="10 12" id="KW-0482">Metalloprotease</keyword>
<organism evidence="14 15">
    <name type="scientific">candidate division WWE3 bacterium RIFCSPHIGHO2_01_FULL_35_17</name>
    <dbReference type="NCBI Taxonomy" id="1802614"/>
    <lineage>
        <taxon>Bacteria</taxon>
        <taxon>Katanobacteria</taxon>
    </lineage>
</organism>
<keyword evidence="6 12" id="KW-0479">Metal-binding</keyword>
<evidence type="ECO:0000256" key="2">
    <source>
        <dbReference type="ARBA" id="ARBA00009779"/>
    </source>
</evidence>
<evidence type="ECO:0000256" key="8">
    <source>
        <dbReference type="ARBA" id="ARBA00022833"/>
    </source>
</evidence>
<dbReference type="InterPro" id="IPR050083">
    <property type="entry name" value="HtpX_protease"/>
</dbReference>
<dbReference type="GO" id="GO:0005886">
    <property type="term" value="C:plasma membrane"/>
    <property type="evidence" value="ECO:0007669"/>
    <property type="project" value="UniProtKB-SubCell"/>
</dbReference>
<sequence>MNIYSQISANKTKTWLIVVLFVLFITTVIFIYGKSSGYGLSYVGIGLVISGAMTFASYYYSDKMILGMSGAKQIAKRDNPQLFRIVENLCIGSGIPMPRIYIINDSAINAFATGRDPKHSVVCVTTGILDRLNKVELEGVIAHELSHVRNYDIRLMSIVVILVGLVALLADFFMRSLWYGGNRRSRENSNAQSVFLVIGIILAILSPIIATLIQLAVSRKREFLADASGALLTRYPEGLASALEKISHDKEPLEAANNATAHLYISNPFKDKITGSWFANLFNTHPPIEERIKILRSM</sequence>
<feature type="transmembrane region" description="Helical" evidence="12">
    <location>
        <begin position="12"/>
        <end position="33"/>
    </location>
</feature>
<evidence type="ECO:0000256" key="6">
    <source>
        <dbReference type="ARBA" id="ARBA00022723"/>
    </source>
</evidence>
<comment type="similarity">
    <text evidence="2 12">Belongs to the peptidase M48B family.</text>
</comment>
<keyword evidence="3 12" id="KW-1003">Cell membrane</keyword>
<dbReference type="Pfam" id="PF01435">
    <property type="entry name" value="Peptidase_M48"/>
    <property type="match status" value="1"/>
</dbReference>
<feature type="transmembrane region" description="Helical" evidence="12">
    <location>
        <begin position="39"/>
        <end position="60"/>
    </location>
</feature>
<dbReference type="GO" id="GO:0008270">
    <property type="term" value="F:zinc ion binding"/>
    <property type="evidence" value="ECO:0007669"/>
    <property type="project" value="UniProtKB-UniRule"/>
</dbReference>
<proteinExistence type="inferred from homology"/>
<dbReference type="Proteomes" id="UP000176444">
    <property type="component" value="Unassembled WGS sequence"/>
</dbReference>
<feature type="binding site" evidence="12">
    <location>
        <position position="222"/>
    </location>
    <ligand>
        <name>Zn(2+)</name>
        <dbReference type="ChEBI" id="CHEBI:29105"/>
        <note>catalytic</note>
    </ligand>
</feature>
<feature type="domain" description="Peptidase M48" evidence="13">
    <location>
        <begin position="77"/>
        <end position="297"/>
    </location>
</feature>
<dbReference type="HAMAP" id="MF_00188">
    <property type="entry name" value="Pept_M48_protease_HtpX"/>
    <property type="match status" value="1"/>
</dbReference>
<dbReference type="PANTHER" id="PTHR43221">
    <property type="entry name" value="PROTEASE HTPX"/>
    <property type="match status" value="1"/>
</dbReference>
<gene>
    <name evidence="12" type="primary">htpX</name>
    <name evidence="14" type="ORF">A2713_01025</name>
</gene>
<evidence type="ECO:0000256" key="4">
    <source>
        <dbReference type="ARBA" id="ARBA00022670"/>
    </source>
</evidence>
<evidence type="ECO:0000256" key="11">
    <source>
        <dbReference type="ARBA" id="ARBA00023136"/>
    </source>
</evidence>
<comment type="subcellular location">
    <subcellularLocation>
        <location evidence="1 12">Cell membrane</location>
        <topology evidence="1 12">Multi-pass membrane protein</topology>
    </subcellularLocation>
</comment>
<dbReference type="AlphaFoldDB" id="A0A1F4URC2"/>
<feature type="binding site" evidence="12">
    <location>
        <position position="143"/>
    </location>
    <ligand>
        <name>Zn(2+)</name>
        <dbReference type="ChEBI" id="CHEBI:29105"/>
        <note>catalytic</note>
    </ligand>
</feature>
<evidence type="ECO:0000256" key="5">
    <source>
        <dbReference type="ARBA" id="ARBA00022692"/>
    </source>
</evidence>
<dbReference type="InterPro" id="IPR001915">
    <property type="entry name" value="Peptidase_M48"/>
</dbReference>
<feature type="transmembrane region" description="Helical" evidence="12">
    <location>
        <begin position="194"/>
        <end position="217"/>
    </location>
</feature>
<comment type="cofactor">
    <cofactor evidence="12">
        <name>Zn(2+)</name>
        <dbReference type="ChEBI" id="CHEBI:29105"/>
    </cofactor>
    <text evidence="12">Binds 1 zinc ion per subunit.</text>
</comment>
<keyword evidence="11 12" id="KW-0472">Membrane</keyword>
<evidence type="ECO:0000259" key="13">
    <source>
        <dbReference type="Pfam" id="PF01435"/>
    </source>
</evidence>
<feature type="binding site" evidence="12">
    <location>
        <position position="147"/>
    </location>
    <ligand>
        <name>Zn(2+)</name>
        <dbReference type="ChEBI" id="CHEBI:29105"/>
        <note>catalytic</note>
    </ligand>
</feature>